<gene>
    <name evidence="2" type="ORF">FOZ61_003129</name>
</gene>
<feature type="region of interest" description="Disordered" evidence="1">
    <location>
        <begin position="210"/>
        <end position="251"/>
    </location>
</feature>
<dbReference type="EMBL" id="JABAHT010000195">
    <property type="protein sequence ID" value="KAF4661528.1"/>
    <property type="molecule type" value="Genomic_DNA"/>
</dbReference>
<name>A0A7J6LQD9_PEROL</name>
<accession>A0A7J6LQD9</accession>
<organism evidence="2 3">
    <name type="scientific">Perkinsus olseni</name>
    <name type="common">Perkinsus atlanticus</name>
    <dbReference type="NCBI Taxonomy" id="32597"/>
    <lineage>
        <taxon>Eukaryota</taxon>
        <taxon>Sar</taxon>
        <taxon>Alveolata</taxon>
        <taxon>Perkinsozoa</taxon>
        <taxon>Perkinsea</taxon>
        <taxon>Perkinsida</taxon>
        <taxon>Perkinsidae</taxon>
        <taxon>Perkinsus</taxon>
    </lineage>
</organism>
<evidence type="ECO:0000256" key="1">
    <source>
        <dbReference type="SAM" id="MobiDB-lite"/>
    </source>
</evidence>
<comment type="caution">
    <text evidence="2">The sequence shown here is derived from an EMBL/GenBank/DDBJ whole genome shotgun (WGS) entry which is preliminary data.</text>
</comment>
<feature type="compositionally biased region" description="Polar residues" evidence="1">
    <location>
        <begin position="231"/>
        <end position="242"/>
    </location>
</feature>
<sequence>MRTPLYLAVLPVVAQSSFLGRMVTHAQGGVCSFSNGVVCRGMPLNCKRVELCSRNPEGCSTARNIFRVYARRKMKEEDRDSGTSLQCSFAVPDVSAPKQTLTLDFTGDSTFHWTLKRTLDEMRCSQRLVKPLIWPVVNESDILDFSPDDSPEEARDALCKQTLVGHLMASRALREEGESESSPCADGCKGDIRGTGGRFEIREGSELARALEEIHECPDEPVAPRKLIGNQRGQPQQQSEAFSDSKEEASE</sequence>
<dbReference type="AlphaFoldDB" id="A0A7J6LQD9"/>
<protein>
    <submittedName>
        <fullName evidence="2">Uncharacterized protein</fullName>
    </submittedName>
</protein>
<evidence type="ECO:0000313" key="2">
    <source>
        <dbReference type="EMBL" id="KAF4661528.1"/>
    </source>
</evidence>
<dbReference type="OrthoDB" id="10362877at2759"/>
<dbReference type="Proteomes" id="UP000570595">
    <property type="component" value="Unassembled WGS sequence"/>
</dbReference>
<evidence type="ECO:0000313" key="3">
    <source>
        <dbReference type="Proteomes" id="UP000570595"/>
    </source>
</evidence>
<reference evidence="2 3" key="1">
    <citation type="submission" date="2020-04" db="EMBL/GenBank/DDBJ databases">
        <title>Perkinsus olseni comparative genomics.</title>
        <authorList>
            <person name="Bogema D.R."/>
        </authorList>
    </citation>
    <scope>NUCLEOTIDE SEQUENCE [LARGE SCALE GENOMIC DNA]</scope>
    <source>
        <strain evidence="2">ATCC PRA-179</strain>
    </source>
</reference>
<proteinExistence type="predicted"/>